<dbReference type="GO" id="GO:0032259">
    <property type="term" value="P:methylation"/>
    <property type="evidence" value="ECO:0007669"/>
    <property type="project" value="UniProtKB-KW"/>
</dbReference>
<dbReference type="InterPro" id="IPR006342">
    <property type="entry name" value="FkbM_mtfrase"/>
</dbReference>
<dbReference type="InterPro" id="IPR029063">
    <property type="entry name" value="SAM-dependent_MTases_sf"/>
</dbReference>
<dbReference type="RefSeq" id="WP_145902689.1">
    <property type="nucleotide sequence ID" value="NZ_BAAAMZ010000020.1"/>
</dbReference>
<comment type="caution">
    <text evidence="2">The sequence shown here is derived from an EMBL/GenBank/DDBJ whole genome shotgun (WGS) entry which is preliminary data.</text>
</comment>
<dbReference type="EMBL" id="VIWT01000001">
    <property type="protein sequence ID" value="TWF96313.1"/>
    <property type="molecule type" value="Genomic_DNA"/>
</dbReference>
<evidence type="ECO:0000313" key="3">
    <source>
        <dbReference type="Proteomes" id="UP000317940"/>
    </source>
</evidence>
<dbReference type="GO" id="GO:0008168">
    <property type="term" value="F:methyltransferase activity"/>
    <property type="evidence" value="ECO:0007669"/>
    <property type="project" value="UniProtKB-KW"/>
</dbReference>
<feature type="domain" description="Methyltransferase FkbM" evidence="1">
    <location>
        <begin position="52"/>
        <end position="226"/>
    </location>
</feature>
<accession>A0A561UAD5</accession>
<evidence type="ECO:0000259" key="1">
    <source>
        <dbReference type="Pfam" id="PF05050"/>
    </source>
</evidence>
<proteinExistence type="predicted"/>
<name>A0A561UAD5_9ACTN</name>
<dbReference type="Proteomes" id="UP000317940">
    <property type="component" value="Unassembled WGS sequence"/>
</dbReference>
<keyword evidence="2" id="KW-0808">Transferase</keyword>
<dbReference type="Pfam" id="PF05050">
    <property type="entry name" value="Methyltransf_21"/>
    <property type="match status" value="1"/>
</dbReference>
<protein>
    <submittedName>
        <fullName evidence="2">FkbM family methyltransferase</fullName>
    </submittedName>
</protein>
<gene>
    <name evidence="2" type="ORF">FHX73_1177</name>
</gene>
<dbReference type="InterPro" id="IPR052514">
    <property type="entry name" value="SAM-dependent_MTase"/>
</dbReference>
<keyword evidence="2" id="KW-0489">Methyltransferase</keyword>
<sequence length="277" mass="30801">MTTPGPSGPRLDLDRVEGVNRYETRHLHEDIFVRRCYLRGAVVLPAAATVFDVGANIGMFSLFVLSESPGATVHAFEPIGFLAEKLRRNASLLGGDVRVHHCGLSDAERQAWFAFYPGYSVMSTLREYADAAADKAVVSRFLTDGRSDEKVLRRVDSLLSHRFQDRQEQVRLRRLSQVIDEEGVERIDLLKIDVQRAELDVLAGLEARHWPLVQQVAMEIHDAPGTSTQGRLAWTVALLAAQGFDVQVFQDDHLAGTDRHALFAVRPATCAARRTTG</sequence>
<dbReference type="PANTHER" id="PTHR34203">
    <property type="entry name" value="METHYLTRANSFERASE, FKBM FAMILY PROTEIN"/>
    <property type="match status" value="1"/>
</dbReference>
<organism evidence="2 3">
    <name type="scientific">Kitasatospora viridis</name>
    <dbReference type="NCBI Taxonomy" id="281105"/>
    <lineage>
        <taxon>Bacteria</taxon>
        <taxon>Bacillati</taxon>
        <taxon>Actinomycetota</taxon>
        <taxon>Actinomycetes</taxon>
        <taxon>Kitasatosporales</taxon>
        <taxon>Streptomycetaceae</taxon>
        <taxon>Kitasatospora</taxon>
    </lineage>
</organism>
<keyword evidence="3" id="KW-1185">Reference proteome</keyword>
<dbReference type="SUPFAM" id="SSF53335">
    <property type="entry name" value="S-adenosyl-L-methionine-dependent methyltransferases"/>
    <property type="match status" value="1"/>
</dbReference>
<reference evidence="2 3" key="1">
    <citation type="submission" date="2019-06" db="EMBL/GenBank/DDBJ databases">
        <title>Sequencing the genomes of 1000 actinobacteria strains.</title>
        <authorList>
            <person name="Klenk H.-P."/>
        </authorList>
    </citation>
    <scope>NUCLEOTIDE SEQUENCE [LARGE SCALE GENOMIC DNA]</scope>
    <source>
        <strain evidence="2 3">DSM 44826</strain>
    </source>
</reference>
<dbReference type="AlphaFoldDB" id="A0A561UAD5"/>
<dbReference type="OrthoDB" id="424472at2"/>
<dbReference type="NCBIfam" id="TIGR01444">
    <property type="entry name" value="fkbM_fam"/>
    <property type="match status" value="1"/>
</dbReference>
<dbReference type="PANTHER" id="PTHR34203:SF13">
    <property type="entry name" value="EXPRESSED PROTEIN"/>
    <property type="match status" value="1"/>
</dbReference>
<evidence type="ECO:0000313" key="2">
    <source>
        <dbReference type="EMBL" id="TWF96313.1"/>
    </source>
</evidence>
<dbReference type="Gene3D" id="3.40.50.150">
    <property type="entry name" value="Vaccinia Virus protein VP39"/>
    <property type="match status" value="1"/>
</dbReference>